<proteinExistence type="predicted"/>
<dbReference type="EMBL" id="JAWDJT010000007">
    <property type="protein sequence ID" value="MDU0371068.1"/>
    <property type="molecule type" value="Genomic_DNA"/>
</dbReference>
<dbReference type="SUPFAM" id="SSF49742">
    <property type="entry name" value="PHM/PNGase F"/>
    <property type="match status" value="2"/>
</dbReference>
<dbReference type="Gene3D" id="2.60.120.230">
    <property type="match status" value="1"/>
</dbReference>
<evidence type="ECO:0000256" key="1">
    <source>
        <dbReference type="ARBA" id="ARBA00023157"/>
    </source>
</evidence>
<keyword evidence="1" id="KW-1015">Disulfide bond</keyword>
<reference evidence="2 3" key="1">
    <citation type="submission" date="2023-10" db="EMBL/GenBank/DDBJ databases">
        <title>Hymenobacter endophyticus sp. nov., an isolate from the leaf tissues of wheat.</title>
        <authorList>
            <person name="Dai Y."/>
        </authorList>
    </citation>
    <scope>NUCLEOTIDE SEQUENCE [LARGE SCALE GENOMIC DNA]</scope>
    <source>
        <strain evidence="2 3">ZK17L-C2</strain>
    </source>
</reference>
<keyword evidence="3" id="KW-1185">Reference proteome</keyword>
<evidence type="ECO:0000313" key="2">
    <source>
        <dbReference type="EMBL" id="MDU0371068.1"/>
    </source>
</evidence>
<dbReference type="RefSeq" id="WP_315998538.1">
    <property type="nucleotide sequence ID" value="NZ_JAWDJT010000007.1"/>
</dbReference>
<dbReference type="Proteomes" id="UP001250698">
    <property type="component" value="Unassembled WGS sequence"/>
</dbReference>
<comment type="caution">
    <text evidence="2">The sequence shown here is derived from an EMBL/GenBank/DDBJ whole genome shotgun (WGS) entry which is preliminary data.</text>
</comment>
<sequence>MTKNRYMPPWKADPHYVSFANERRLTDSEIQLISRWVEKGGPQGSGASSVALVQAATDVPNKPDMVLQPKQALEIKGDGNETFVIFKIPFELPQGKAVKALEFIPGNRKLVHHANFAVQAVGKEVDIYRGSEVALSDQFQTNLGEFQPFMQDVVYYGGWIPGASPQSFPAGMGFTMPTRGVILLTMHYGPSGVPAQDLSKLNIYFSSAPITRVVQATSIGSGGIGEIEPPLIIPADSVKTFRVDMVTSLDLSVLYVWPHMHLLGKNFEAWATTPDNQTLPMVKIPEWDFRWQESYKFKNLLHIPKGSTIHIRGTYDNTSQNPNNPFSPPQMIISQDLMESRSEMLNLIMLFLEYKPGDEHMN</sequence>
<name>A0ABU3TI60_9BACT</name>
<dbReference type="InterPro" id="IPR008977">
    <property type="entry name" value="PHM/PNGase_F_dom_sf"/>
</dbReference>
<dbReference type="InterPro" id="IPR036939">
    <property type="entry name" value="Cu2_ascorb_mOase_N_sf"/>
</dbReference>
<dbReference type="Gene3D" id="2.60.120.310">
    <property type="entry name" value="Copper type II, ascorbate-dependent monooxygenase, N-terminal domain"/>
    <property type="match status" value="1"/>
</dbReference>
<evidence type="ECO:0000313" key="3">
    <source>
        <dbReference type="Proteomes" id="UP001250698"/>
    </source>
</evidence>
<accession>A0ABU3TI60</accession>
<protein>
    <submittedName>
        <fullName evidence="2">Cytochrome c</fullName>
    </submittedName>
</protein>
<dbReference type="InterPro" id="IPR014784">
    <property type="entry name" value="Cu2_ascorb_mOase-like_C"/>
</dbReference>
<gene>
    <name evidence="2" type="ORF">ROI90_11730</name>
</gene>
<organism evidence="2 3">
    <name type="scientific">Hymenobacter endophyticus</name>
    <dbReference type="NCBI Taxonomy" id="3076335"/>
    <lineage>
        <taxon>Bacteria</taxon>
        <taxon>Pseudomonadati</taxon>
        <taxon>Bacteroidota</taxon>
        <taxon>Cytophagia</taxon>
        <taxon>Cytophagales</taxon>
        <taxon>Hymenobacteraceae</taxon>
        <taxon>Hymenobacter</taxon>
    </lineage>
</organism>